<dbReference type="Proteomes" id="UP000663864">
    <property type="component" value="Unassembled WGS sequence"/>
</dbReference>
<comment type="caution">
    <text evidence="1">The sequence shown here is derived from an EMBL/GenBank/DDBJ whole genome shotgun (WGS) entry which is preliminary data.</text>
</comment>
<proteinExistence type="predicted"/>
<reference evidence="1" key="1">
    <citation type="submission" date="2021-02" db="EMBL/GenBank/DDBJ databases">
        <authorList>
            <person name="Nowell W R."/>
        </authorList>
    </citation>
    <scope>NUCLEOTIDE SEQUENCE</scope>
</reference>
<accession>A0A815V759</accession>
<evidence type="ECO:0000313" key="2">
    <source>
        <dbReference type="Proteomes" id="UP000663864"/>
    </source>
</evidence>
<dbReference type="EMBL" id="CAJNOT010009765">
    <property type="protein sequence ID" value="CAF1526907.1"/>
    <property type="molecule type" value="Genomic_DNA"/>
</dbReference>
<feature type="non-terminal residue" evidence="1">
    <location>
        <position position="1"/>
    </location>
</feature>
<gene>
    <name evidence="1" type="ORF">ZHD862_LOCUS38591</name>
</gene>
<name>A0A815V759_9BILA</name>
<dbReference type="AlphaFoldDB" id="A0A815V759"/>
<evidence type="ECO:0000313" key="1">
    <source>
        <dbReference type="EMBL" id="CAF1526907.1"/>
    </source>
</evidence>
<organism evidence="1 2">
    <name type="scientific">Rotaria sordida</name>
    <dbReference type="NCBI Taxonomy" id="392033"/>
    <lineage>
        <taxon>Eukaryota</taxon>
        <taxon>Metazoa</taxon>
        <taxon>Spiralia</taxon>
        <taxon>Gnathifera</taxon>
        <taxon>Rotifera</taxon>
        <taxon>Eurotatoria</taxon>
        <taxon>Bdelloidea</taxon>
        <taxon>Philodinida</taxon>
        <taxon>Philodinidae</taxon>
        <taxon>Rotaria</taxon>
    </lineage>
</organism>
<sequence length="368" mass="44486">IEQLKLIYEFLKKIYFYNNINEFYRVVEKDKTLLDLFYNHINKSMDVNRQNYLNLLKESYLVFVRDFILTLNEQDEDTVDSNSEIKSIFNNIKSLNEEYLKLIHDSEKNIKNSFIRQFRGEHWDDKLILDEIVLHNYKITSIKIAKDVKLDELKSKWLDTKNLDQYSEYENYVKDMEDSAKKSANLFEISKIYKEKKPSLKLYLKKSIDFLNKSISIDEFIIQASNIDLNDISIKRTQLRNKYELRALIHIDMAHKYNFPCFDKLNCFNKSKYDFNKFDKLTINEDNIEFSDKNFLKLFKRTFLLNNYLSIKSYDEILKINPYFFEAQYQKLLKFYELNDCAKMCHLHKSFDILNQSNKPIEDLLKYL</sequence>
<protein>
    <submittedName>
        <fullName evidence="1">Uncharacterized protein</fullName>
    </submittedName>
</protein>